<dbReference type="GO" id="GO:0009022">
    <property type="term" value="F:tRNA nucleotidyltransferase activity"/>
    <property type="evidence" value="ECO:0007669"/>
    <property type="project" value="UniProtKB-UniRule"/>
</dbReference>
<dbReference type="SUPFAM" id="SSF54211">
    <property type="entry name" value="Ribosomal protein S5 domain 2-like"/>
    <property type="match status" value="1"/>
</dbReference>
<dbReference type="InterPro" id="IPR001247">
    <property type="entry name" value="ExoRNase_PH_dom1"/>
</dbReference>
<reference evidence="11" key="1">
    <citation type="submission" date="2011-05" db="EMBL/GenBank/DDBJ databases">
        <title>Complete sequence of Thermoanaerobacterium xylanolyticum LX-11.</title>
        <authorList>
            <consortium name="US DOE Joint Genome Institute"/>
            <person name="Lucas S."/>
            <person name="Han J."/>
            <person name="Lapidus A."/>
            <person name="Cheng J.-F."/>
            <person name="Goodwin L."/>
            <person name="Pitluck S."/>
            <person name="Peters L."/>
            <person name="Mikhailova N."/>
            <person name="Lu M."/>
            <person name="Han C."/>
            <person name="Tapia R."/>
            <person name="Land M."/>
            <person name="Hauser L."/>
            <person name="Kyrpides N."/>
            <person name="Ivanova N."/>
            <person name="Pagani I."/>
            <person name="Hemme C."/>
            <person name="Woyke T."/>
        </authorList>
    </citation>
    <scope>NUCLEOTIDE SEQUENCE</scope>
    <source>
        <strain evidence="11">LX-11</strain>
    </source>
</reference>
<dbReference type="KEGG" id="txy:Thexy_0742"/>
<organism evidence="11 12">
    <name type="scientific">Thermoanaerobacterium xylanolyticum (strain ATCC 49914 / DSM 7097 / LX-11)</name>
    <dbReference type="NCBI Taxonomy" id="858215"/>
    <lineage>
        <taxon>Bacteria</taxon>
        <taxon>Bacillati</taxon>
        <taxon>Bacillota</taxon>
        <taxon>Clostridia</taxon>
        <taxon>Thermoanaerobacterales</taxon>
        <taxon>Thermoanaerobacteraceae</taxon>
        <taxon>Thermoanaerobacterium</taxon>
    </lineage>
</organism>
<dbReference type="Proteomes" id="UP000007239">
    <property type="component" value="Chromosome"/>
</dbReference>
<dbReference type="GO" id="GO:0031125">
    <property type="term" value="P:rRNA 3'-end processing"/>
    <property type="evidence" value="ECO:0007669"/>
    <property type="project" value="UniProtKB-ARBA"/>
</dbReference>
<keyword evidence="2 8" id="KW-0698">rRNA processing</keyword>
<dbReference type="PANTHER" id="PTHR11953">
    <property type="entry name" value="EXOSOME COMPLEX COMPONENT"/>
    <property type="match status" value="1"/>
</dbReference>
<evidence type="ECO:0000256" key="4">
    <source>
        <dbReference type="ARBA" id="ARBA00022679"/>
    </source>
</evidence>
<dbReference type="NCBIfam" id="TIGR01966">
    <property type="entry name" value="RNasePH"/>
    <property type="match status" value="1"/>
</dbReference>
<keyword evidence="6 8" id="KW-0548">Nucleotidyltransferase</keyword>
<keyword evidence="5 8" id="KW-0819">tRNA processing</keyword>
<feature type="domain" description="Exoribonuclease phosphorolytic" evidence="10">
    <location>
        <begin position="159"/>
        <end position="225"/>
    </location>
</feature>
<dbReference type="InterPro" id="IPR050080">
    <property type="entry name" value="RNase_PH"/>
</dbReference>
<evidence type="ECO:0000256" key="8">
    <source>
        <dbReference type="HAMAP-Rule" id="MF_00564"/>
    </source>
</evidence>
<dbReference type="HAMAP" id="MF_00564">
    <property type="entry name" value="RNase_PH"/>
    <property type="match status" value="1"/>
</dbReference>
<feature type="binding site" evidence="8">
    <location>
        <position position="87"/>
    </location>
    <ligand>
        <name>phosphate</name>
        <dbReference type="ChEBI" id="CHEBI:43474"/>
        <note>substrate</note>
    </ligand>
</feature>
<dbReference type="PROSITE" id="PS01277">
    <property type="entry name" value="RIBONUCLEASE_PH"/>
    <property type="match status" value="1"/>
</dbReference>
<comment type="catalytic activity">
    <reaction evidence="8">
        <text>tRNA(n+1) + phosphate = tRNA(n) + a ribonucleoside 5'-diphosphate</text>
        <dbReference type="Rhea" id="RHEA:10628"/>
        <dbReference type="Rhea" id="RHEA-COMP:17343"/>
        <dbReference type="Rhea" id="RHEA-COMP:17344"/>
        <dbReference type="ChEBI" id="CHEBI:43474"/>
        <dbReference type="ChEBI" id="CHEBI:57930"/>
        <dbReference type="ChEBI" id="CHEBI:173114"/>
        <dbReference type="EC" id="2.7.7.56"/>
    </reaction>
</comment>
<dbReference type="InterPro" id="IPR027408">
    <property type="entry name" value="PNPase/RNase_PH_dom_sf"/>
</dbReference>
<dbReference type="InterPro" id="IPR015847">
    <property type="entry name" value="ExoRNase_PH_dom2"/>
</dbReference>
<dbReference type="HOGENOM" id="CLU_050858_0_0_9"/>
<accession>F6BIP5</accession>
<dbReference type="eggNOG" id="COG0689">
    <property type="taxonomic scope" value="Bacteria"/>
</dbReference>
<dbReference type="GO" id="GO:0000049">
    <property type="term" value="F:tRNA binding"/>
    <property type="evidence" value="ECO:0007669"/>
    <property type="project" value="UniProtKB-UniRule"/>
</dbReference>
<evidence type="ECO:0000256" key="7">
    <source>
        <dbReference type="ARBA" id="ARBA00022884"/>
    </source>
</evidence>
<dbReference type="InterPro" id="IPR002381">
    <property type="entry name" value="RNase_PH_bac-type"/>
</dbReference>
<feature type="binding site" evidence="8">
    <location>
        <begin position="125"/>
        <end position="127"/>
    </location>
    <ligand>
        <name>phosphate</name>
        <dbReference type="ChEBI" id="CHEBI:43474"/>
        <note>substrate</note>
    </ligand>
</feature>
<keyword evidence="12" id="KW-1185">Reference proteome</keyword>
<dbReference type="PANTHER" id="PTHR11953:SF0">
    <property type="entry name" value="EXOSOME COMPLEX COMPONENT RRP41"/>
    <property type="match status" value="1"/>
</dbReference>
<feature type="domain" description="Exoribonuclease phosphorolytic" evidence="9">
    <location>
        <begin position="12"/>
        <end position="141"/>
    </location>
</feature>
<dbReference type="GO" id="GO:0016075">
    <property type="term" value="P:rRNA catabolic process"/>
    <property type="evidence" value="ECO:0007669"/>
    <property type="project" value="UniProtKB-UniRule"/>
</dbReference>
<name>F6BIP5_THEXL</name>
<evidence type="ECO:0000256" key="2">
    <source>
        <dbReference type="ARBA" id="ARBA00022552"/>
    </source>
</evidence>
<dbReference type="Gene3D" id="3.30.230.70">
    <property type="entry name" value="GHMP Kinase, N-terminal domain"/>
    <property type="match status" value="1"/>
</dbReference>
<protein>
    <recommendedName>
        <fullName evidence="8">Ribonuclease PH</fullName>
        <shortName evidence="8">RNase PH</shortName>
        <ecNumber evidence="8">2.7.7.56</ecNumber>
    </recommendedName>
    <alternativeName>
        <fullName evidence="8">tRNA nucleotidyltransferase</fullName>
    </alternativeName>
</protein>
<dbReference type="EMBL" id="CP002739">
    <property type="protein sequence ID" value="AEF16789.1"/>
    <property type="molecule type" value="Genomic_DNA"/>
</dbReference>
<sequence length="259" mass="28245">MKRVDGRDSRSLRPIKITRNFNRYAEGSVLIEVGNTKVICTASIEDKVPPFQKGTGKGWITSEYSMIPRATETRTQRESTKGKQSGRTMEIQRLIGRALRAVVDLDALGEKTIWIDCDVIQADGGTRTASITGSFVALVDAMNKLKEKGAISKLPIKSFVAAVSVGIVGNEKLLDLCYLEDSNAHVDMNIVMTDKGEFIEIQGTGEGGPFSKSDFSELLELAEEGLNKIIQVQKESLGDISLEIGVESDENSCSEPQQA</sequence>
<dbReference type="Pfam" id="PF03725">
    <property type="entry name" value="RNase_PH_C"/>
    <property type="match status" value="1"/>
</dbReference>
<dbReference type="InterPro" id="IPR018336">
    <property type="entry name" value="RNase_PH_CS"/>
</dbReference>
<gene>
    <name evidence="8" type="primary">rph</name>
    <name evidence="11" type="ordered locus">Thexy_0742</name>
</gene>
<evidence type="ECO:0000313" key="11">
    <source>
        <dbReference type="EMBL" id="AEF16789.1"/>
    </source>
</evidence>
<dbReference type="InterPro" id="IPR020568">
    <property type="entry name" value="Ribosomal_Su5_D2-typ_SF"/>
</dbReference>
<dbReference type="EC" id="2.7.7.56" evidence="8"/>
<dbReference type="FunFam" id="3.30.230.70:FF:000003">
    <property type="entry name" value="Ribonuclease PH"/>
    <property type="match status" value="1"/>
</dbReference>
<keyword evidence="3 8" id="KW-0820">tRNA-binding</keyword>
<evidence type="ECO:0000259" key="9">
    <source>
        <dbReference type="Pfam" id="PF01138"/>
    </source>
</evidence>
<evidence type="ECO:0000256" key="1">
    <source>
        <dbReference type="ARBA" id="ARBA00006678"/>
    </source>
</evidence>
<keyword evidence="7" id="KW-0694">RNA-binding</keyword>
<comment type="subunit">
    <text evidence="8">Homohexameric ring arranged as a trimer of dimers.</text>
</comment>
<keyword evidence="4 8" id="KW-0808">Transferase</keyword>
<dbReference type="CDD" id="cd11362">
    <property type="entry name" value="RNase_PH_bact"/>
    <property type="match status" value="1"/>
</dbReference>
<dbReference type="STRING" id="858215.Thexy_0742"/>
<dbReference type="InterPro" id="IPR036345">
    <property type="entry name" value="ExoRNase_PH_dom2_sf"/>
</dbReference>
<dbReference type="AlphaFoldDB" id="F6BIP5"/>
<dbReference type="GO" id="GO:0008033">
    <property type="term" value="P:tRNA processing"/>
    <property type="evidence" value="ECO:0007669"/>
    <property type="project" value="UniProtKB-UniRule"/>
</dbReference>
<evidence type="ECO:0000256" key="5">
    <source>
        <dbReference type="ARBA" id="ARBA00022694"/>
    </source>
</evidence>
<dbReference type="Pfam" id="PF01138">
    <property type="entry name" value="RNase_PH"/>
    <property type="match status" value="1"/>
</dbReference>
<evidence type="ECO:0000259" key="10">
    <source>
        <dbReference type="Pfam" id="PF03725"/>
    </source>
</evidence>
<proteinExistence type="inferred from homology"/>
<dbReference type="RefSeq" id="WP_013787537.1">
    <property type="nucleotide sequence ID" value="NC_015555.1"/>
</dbReference>
<evidence type="ECO:0000256" key="6">
    <source>
        <dbReference type="ARBA" id="ARBA00022695"/>
    </source>
</evidence>
<dbReference type="SUPFAM" id="SSF55666">
    <property type="entry name" value="Ribonuclease PH domain 2-like"/>
    <property type="match status" value="1"/>
</dbReference>
<evidence type="ECO:0000256" key="3">
    <source>
        <dbReference type="ARBA" id="ARBA00022555"/>
    </source>
</evidence>
<comment type="function">
    <text evidence="8">Phosphorolytic 3'-5' exoribonuclease that plays an important role in tRNA 3'-end maturation. Removes nucleotide residues following the 3'-CCA terminus of tRNAs; can also add nucleotides to the ends of RNA molecules by using nucleoside diphosphates as substrates, but this may not be physiologically important. Probably plays a role in initiation of 16S rRNA degradation (leading to ribosome degradation) during starvation.</text>
</comment>
<evidence type="ECO:0000313" key="12">
    <source>
        <dbReference type="Proteomes" id="UP000007239"/>
    </source>
</evidence>
<comment type="similarity">
    <text evidence="1 8">Belongs to the RNase PH family.</text>
</comment>
<dbReference type="GO" id="GO:0000175">
    <property type="term" value="F:3'-5'-RNA exonuclease activity"/>
    <property type="evidence" value="ECO:0007669"/>
    <property type="project" value="UniProtKB-UniRule"/>
</dbReference>